<dbReference type="Proteomes" id="UP001362999">
    <property type="component" value="Unassembled WGS sequence"/>
</dbReference>
<keyword evidence="3" id="KW-1185">Reference proteome</keyword>
<gene>
    <name evidence="2" type="ORF">R3P38DRAFT_3197172</name>
</gene>
<dbReference type="EMBL" id="JAWWNJ010000039">
    <property type="protein sequence ID" value="KAK7021269.1"/>
    <property type="molecule type" value="Genomic_DNA"/>
</dbReference>
<accession>A0AAW0B748</accession>
<evidence type="ECO:0000313" key="2">
    <source>
        <dbReference type="EMBL" id="KAK7021269.1"/>
    </source>
</evidence>
<comment type="caution">
    <text evidence="2">The sequence shown here is derived from an EMBL/GenBank/DDBJ whole genome shotgun (WGS) entry which is preliminary data.</text>
</comment>
<dbReference type="AlphaFoldDB" id="A0AAW0B748"/>
<feature type="region of interest" description="Disordered" evidence="1">
    <location>
        <begin position="64"/>
        <end position="131"/>
    </location>
</feature>
<evidence type="ECO:0000313" key="3">
    <source>
        <dbReference type="Proteomes" id="UP001362999"/>
    </source>
</evidence>
<feature type="compositionally biased region" description="Pro residues" evidence="1">
    <location>
        <begin position="98"/>
        <end position="109"/>
    </location>
</feature>
<reference evidence="2 3" key="1">
    <citation type="journal article" date="2024" name="J Genomics">
        <title>Draft genome sequencing and assembly of Favolaschia claudopus CIRM-BRFM 2984 isolated from oak limbs.</title>
        <authorList>
            <person name="Navarro D."/>
            <person name="Drula E."/>
            <person name="Chaduli D."/>
            <person name="Cazenave R."/>
            <person name="Ahrendt S."/>
            <person name="Wang J."/>
            <person name="Lipzen A."/>
            <person name="Daum C."/>
            <person name="Barry K."/>
            <person name="Grigoriev I.V."/>
            <person name="Favel A."/>
            <person name="Rosso M.N."/>
            <person name="Martin F."/>
        </authorList>
    </citation>
    <scope>NUCLEOTIDE SEQUENCE [LARGE SCALE GENOMIC DNA]</scope>
    <source>
        <strain evidence="2 3">CIRM-BRFM 2984</strain>
    </source>
</reference>
<name>A0AAW0B748_9AGAR</name>
<sequence length="308" mass="33901">MAIKCTFCREGVSGSRGLYHHHKKCQKKVEHNNNSVSHALEHHHAELAAAAARALQEIALQAINDPLPCSPSPPPPRPSGRPGRQIRLPARYRDEPPEPLQPLPPPPPTIVTEPDPDPAPSSCASPSPPTWIKTKPNSFGVYKIFPHRPTHDPEDPICLEDLCRSPGLLTPDSVVSTDDSSSISPWFPFLNTTVGRLMSWFHLGGNIRTAQKLDELVNKVIWSEDWDGEHLRGFSAARENKRLDDAVDALPGQAPDGWKSCSVKLKLPAPKVAVPEAQAVEFEITGIMYPPLLDVMVEAFQSLKHCII</sequence>
<organism evidence="2 3">
    <name type="scientific">Favolaschia claudopus</name>
    <dbReference type="NCBI Taxonomy" id="2862362"/>
    <lineage>
        <taxon>Eukaryota</taxon>
        <taxon>Fungi</taxon>
        <taxon>Dikarya</taxon>
        <taxon>Basidiomycota</taxon>
        <taxon>Agaricomycotina</taxon>
        <taxon>Agaricomycetes</taxon>
        <taxon>Agaricomycetidae</taxon>
        <taxon>Agaricales</taxon>
        <taxon>Marasmiineae</taxon>
        <taxon>Mycenaceae</taxon>
        <taxon>Favolaschia</taxon>
    </lineage>
</organism>
<feature type="compositionally biased region" description="Pro residues" evidence="1">
    <location>
        <begin position="68"/>
        <end position="79"/>
    </location>
</feature>
<protein>
    <submittedName>
        <fullName evidence="2">Uncharacterized protein</fullName>
    </submittedName>
</protein>
<proteinExistence type="predicted"/>
<evidence type="ECO:0000256" key="1">
    <source>
        <dbReference type="SAM" id="MobiDB-lite"/>
    </source>
</evidence>